<comment type="caution">
    <text evidence="2">The sequence shown here is derived from an EMBL/GenBank/DDBJ whole genome shotgun (WGS) entry which is preliminary data.</text>
</comment>
<sequence>MTAILLQSGAVLLGGPEQLLHGVGHLTMHGRSGVRVDVQRDGHRGMTKPLLHQLGVHPSRQQHGGMSMSQVVKPDGWQTGPLKHLPEGTAPQVRRVDRRANRRGEYQPPAILPCRPCQQAFFHLLLAVLSQGVSGHGGQLNRPPSFRRFRFRQVGFRVPAPYHLAAHVETTFLQVNILPPKPQQLPLAHACSDGQHVEGIQPIFPSGCQKGANLFRREGWRLAAGNARPLHGVGRVAGDLAPLDGLSKRTAQDGVNNPNCVGAQAFVQLLGVQGLNVRGLELVDTDVPQRGRYMAPNDLDIVLIGLGPNPLFLHGFHPPLQVRGQRFAGRIDQQPVLGVGDEAHQRLGHFLPGAAVDGAALYTARGRINADRYLRAPAPVFPAVDGAFTVSPLLCHGAFPPSCAATSRPSRAATPAGNRGQSEPPYGTAIRDTAGSKQP</sequence>
<name>A0A2T5G4A4_HYDSH</name>
<protein>
    <submittedName>
        <fullName evidence="2">Uncharacterized protein</fullName>
    </submittedName>
</protein>
<organism evidence="2 3">
    <name type="scientific">Hydrogenibacillus schlegelii</name>
    <name type="common">Bacillus schlegelii</name>
    <dbReference type="NCBI Taxonomy" id="1484"/>
    <lineage>
        <taxon>Bacteria</taxon>
        <taxon>Bacillati</taxon>
        <taxon>Bacillota</taxon>
        <taxon>Bacilli</taxon>
        <taxon>Bacillales</taxon>
        <taxon>Bacillales Family X. Incertae Sedis</taxon>
        <taxon>Hydrogenibacillus</taxon>
    </lineage>
</organism>
<feature type="region of interest" description="Disordered" evidence="1">
    <location>
        <begin position="403"/>
        <end position="439"/>
    </location>
</feature>
<reference evidence="2 3" key="1">
    <citation type="submission" date="2017-08" db="EMBL/GenBank/DDBJ databases">
        <title>Burning lignite coal seam in the remote Altai Mountains harbors a hydrogen-driven thermophilic microbial community.</title>
        <authorList>
            <person name="Kadnikov V.V."/>
            <person name="Mardanov A.V."/>
            <person name="Ivasenko D."/>
            <person name="Beletsky A.V."/>
            <person name="Karnachuk O.V."/>
            <person name="Ravin N.V."/>
        </authorList>
    </citation>
    <scope>NUCLEOTIDE SEQUENCE [LARGE SCALE GENOMIC DNA]</scope>
    <source>
        <strain evidence="2">AL33</strain>
    </source>
</reference>
<dbReference type="EMBL" id="PEBV01000055">
    <property type="protein sequence ID" value="PTQ51031.1"/>
    <property type="molecule type" value="Genomic_DNA"/>
</dbReference>
<evidence type="ECO:0000313" key="2">
    <source>
        <dbReference type="EMBL" id="PTQ51031.1"/>
    </source>
</evidence>
<dbReference type="AlphaFoldDB" id="A0A2T5G4A4"/>
<dbReference type="Proteomes" id="UP000244180">
    <property type="component" value="Unassembled WGS sequence"/>
</dbReference>
<gene>
    <name evidence="2" type="ORF">HSCHL_1639</name>
</gene>
<accession>A0A2T5G4A4</accession>
<evidence type="ECO:0000313" key="3">
    <source>
        <dbReference type="Proteomes" id="UP000244180"/>
    </source>
</evidence>
<evidence type="ECO:0000256" key="1">
    <source>
        <dbReference type="SAM" id="MobiDB-lite"/>
    </source>
</evidence>
<proteinExistence type="predicted"/>